<dbReference type="GO" id="GO:0008033">
    <property type="term" value="P:tRNA processing"/>
    <property type="evidence" value="ECO:0007669"/>
    <property type="project" value="UniProtKB-KW"/>
</dbReference>
<sequence length="256" mass="29411">MILSKSALECFPSKKLIYADQEHIMLLKHPPHCVDKLRQQCQQNALRPFIARGSNTIRCPSCLMAEFACFCQHRKTSEPPFQFILLFHRDEIHKPTNSGRLIADLYPNDTQAFIWDRTQPPEPLVKQLKAVQGHCSILFPNTPTAQSQNRQPQSLPLPTTPEDNKHTFIVLDGTWKQASKMFHQSQWLKAIPHLEINSEAQRSFLVRHSSHSMQFATAEVVALLMDSLGHQQEANHLLAYNSLFNTHCLNSRKRRS</sequence>
<dbReference type="PANTHER" id="PTHR21392">
    <property type="entry name" value="TRNA-URIDINE AMINOCARBOXYPROPYLTRANSFERASE 2"/>
    <property type="match status" value="1"/>
</dbReference>
<proteinExistence type="predicted"/>
<dbReference type="STRING" id="1792290.MSP8886_02748"/>
<dbReference type="PANTHER" id="PTHR21392:SF1">
    <property type="entry name" value="TRNA-URIDINE AMINOCARBOXYPROPYLTRANSFERASE"/>
    <property type="match status" value="1"/>
</dbReference>
<keyword evidence="8" id="KW-1185">Reference proteome</keyword>
<keyword evidence="3" id="KW-0949">S-adenosyl-L-methionine</keyword>
<gene>
    <name evidence="7" type="ORF">MSP8886_02748</name>
</gene>
<evidence type="ECO:0000313" key="7">
    <source>
        <dbReference type="EMBL" id="SBS33422.1"/>
    </source>
</evidence>
<reference evidence="7 8" key="1">
    <citation type="submission" date="2016-06" db="EMBL/GenBank/DDBJ databases">
        <authorList>
            <person name="Kjaerup R.B."/>
            <person name="Dalgaard T.S."/>
            <person name="Juul-Madsen H.R."/>
        </authorList>
    </citation>
    <scope>NUCLEOTIDE SEQUENCE [LARGE SCALE GENOMIC DNA]</scope>
    <source>
        <strain evidence="7 8">CECT 8886</strain>
    </source>
</reference>
<evidence type="ECO:0000256" key="5">
    <source>
        <dbReference type="SAM" id="MobiDB-lite"/>
    </source>
</evidence>
<dbReference type="InterPro" id="IPR005636">
    <property type="entry name" value="DTW"/>
</dbReference>
<feature type="compositionally biased region" description="Polar residues" evidence="5">
    <location>
        <begin position="141"/>
        <end position="157"/>
    </location>
</feature>
<keyword evidence="4" id="KW-0819">tRNA processing</keyword>
<evidence type="ECO:0000259" key="6">
    <source>
        <dbReference type="SMART" id="SM01144"/>
    </source>
</evidence>
<evidence type="ECO:0000256" key="1">
    <source>
        <dbReference type="ARBA" id="ARBA00012386"/>
    </source>
</evidence>
<dbReference type="SMART" id="SM01144">
    <property type="entry name" value="DTW"/>
    <property type="match status" value="1"/>
</dbReference>
<dbReference type="InterPro" id="IPR039262">
    <property type="entry name" value="DTWD2/TAPT"/>
</dbReference>
<evidence type="ECO:0000256" key="3">
    <source>
        <dbReference type="ARBA" id="ARBA00022691"/>
    </source>
</evidence>
<accession>A0A1A8TKF4</accession>
<evidence type="ECO:0000313" key="8">
    <source>
        <dbReference type="Proteomes" id="UP000092544"/>
    </source>
</evidence>
<dbReference type="GO" id="GO:0016432">
    <property type="term" value="F:tRNA-uridine aminocarboxypropyltransferase activity"/>
    <property type="evidence" value="ECO:0007669"/>
    <property type="project" value="UniProtKB-EC"/>
</dbReference>
<dbReference type="EC" id="2.5.1.25" evidence="1"/>
<feature type="region of interest" description="Disordered" evidence="5">
    <location>
        <begin position="141"/>
        <end position="162"/>
    </location>
</feature>
<dbReference type="EMBL" id="FLOB01000006">
    <property type="protein sequence ID" value="SBS33422.1"/>
    <property type="molecule type" value="Genomic_DNA"/>
</dbReference>
<dbReference type="Pfam" id="PF03942">
    <property type="entry name" value="DTW"/>
    <property type="match status" value="1"/>
</dbReference>
<protein>
    <recommendedName>
        <fullName evidence="1">tRNA-uridine aminocarboxypropyltransferase</fullName>
        <ecNumber evidence="1">2.5.1.25</ecNumber>
    </recommendedName>
</protein>
<organism evidence="7 8">
    <name type="scientific">Marinomonas spartinae</name>
    <dbReference type="NCBI Taxonomy" id="1792290"/>
    <lineage>
        <taxon>Bacteria</taxon>
        <taxon>Pseudomonadati</taxon>
        <taxon>Pseudomonadota</taxon>
        <taxon>Gammaproteobacteria</taxon>
        <taxon>Oceanospirillales</taxon>
        <taxon>Oceanospirillaceae</taxon>
        <taxon>Marinomonas</taxon>
    </lineage>
</organism>
<keyword evidence="2" id="KW-0808">Transferase</keyword>
<dbReference type="AlphaFoldDB" id="A0A1A8TKF4"/>
<dbReference type="Proteomes" id="UP000092544">
    <property type="component" value="Unassembled WGS sequence"/>
</dbReference>
<feature type="domain" description="DTW" evidence="6">
    <location>
        <begin position="55"/>
        <end position="253"/>
    </location>
</feature>
<evidence type="ECO:0000256" key="2">
    <source>
        <dbReference type="ARBA" id="ARBA00022679"/>
    </source>
</evidence>
<evidence type="ECO:0000256" key="4">
    <source>
        <dbReference type="ARBA" id="ARBA00022694"/>
    </source>
</evidence>
<name>A0A1A8TKF4_9GAMM</name>